<organism evidence="2 3">
    <name type="scientific">Zunongwangia endophytica</name>
    <dbReference type="NCBI Taxonomy" id="1808945"/>
    <lineage>
        <taxon>Bacteria</taxon>
        <taxon>Pseudomonadati</taxon>
        <taxon>Bacteroidota</taxon>
        <taxon>Flavobacteriia</taxon>
        <taxon>Flavobacteriales</taxon>
        <taxon>Flavobacteriaceae</taxon>
        <taxon>Zunongwangia</taxon>
    </lineage>
</organism>
<dbReference type="EC" id="3.-.-.-" evidence="2"/>
<keyword evidence="2" id="KW-0378">Hydrolase</keyword>
<dbReference type="Gene3D" id="3.40.710.10">
    <property type="entry name" value="DD-peptidase/beta-lactamase superfamily"/>
    <property type="match status" value="1"/>
</dbReference>
<dbReference type="InterPro" id="IPR012338">
    <property type="entry name" value="Beta-lactam/transpept-like"/>
</dbReference>
<proteinExistence type="predicted"/>
<dbReference type="Proteomes" id="UP001595793">
    <property type="component" value="Unassembled WGS sequence"/>
</dbReference>
<dbReference type="PANTHER" id="PTHR46825:SF9">
    <property type="entry name" value="BETA-LACTAMASE-RELATED DOMAIN-CONTAINING PROTEIN"/>
    <property type="match status" value="1"/>
</dbReference>
<dbReference type="InterPro" id="IPR001466">
    <property type="entry name" value="Beta-lactam-related"/>
</dbReference>
<reference evidence="3" key="1">
    <citation type="journal article" date="2019" name="Int. J. Syst. Evol. Microbiol.">
        <title>The Global Catalogue of Microorganisms (GCM) 10K type strain sequencing project: providing services to taxonomists for standard genome sequencing and annotation.</title>
        <authorList>
            <consortium name="The Broad Institute Genomics Platform"/>
            <consortium name="The Broad Institute Genome Sequencing Center for Infectious Disease"/>
            <person name="Wu L."/>
            <person name="Ma J."/>
        </authorList>
    </citation>
    <scope>NUCLEOTIDE SEQUENCE [LARGE SCALE GENOMIC DNA]</scope>
    <source>
        <strain evidence="3">CECT 9128</strain>
    </source>
</reference>
<evidence type="ECO:0000313" key="2">
    <source>
        <dbReference type="EMBL" id="MFC4028315.1"/>
    </source>
</evidence>
<name>A0ABV8HBZ7_9FLAO</name>
<dbReference type="RefSeq" id="WP_290232233.1">
    <property type="nucleotide sequence ID" value="NZ_JAUFPZ010000002.1"/>
</dbReference>
<comment type="caution">
    <text evidence="2">The sequence shown here is derived from an EMBL/GenBank/DDBJ whole genome shotgun (WGS) entry which is preliminary data.</text>
</comment>
<dbReference type="SUPFAM" id="SSF56601">
    <property type="entry name" value="beta-lactamase/transpeptidase-like"/>
    <property type="match status" value="1"/>
</dbReference>
<accession>A0ABV8HBZ7</accession>
<evidence type="ECO:0000259" key="1">
    <source>
        <dbReference type="Pfam" id="PF00144"/>
    </source>
</evidence>
<gene>
    <name evidence="2" type="ORF">ACFOS1_12910</name>
</gene>
<protein>
    <submittedName>
        <fullName evidence="2">Serine hydrolase domain-containing protein</fullName>
        <ecNumber evidence="2">3.-.-.-</ecNumber>
    </submittedName>
</protein>
<dbReference type="InterPro" id="IPR050491">
    <property type="entry name" value="AmpC-like"/>
</dbReference>
<keyword evidence="3" id="KW-1185">Reference proteome</keyword>
<dbReference type="GO" id="GO:0016787">
    <property type="term" value="F:hydrolase activity"/>
    <property type="evidence" value="ECO:0007669"/>
    <property type="project" value="UniProtKB-KW"/>
</dbReference>
<dbReference type="Pfam" id="PF00144">
    <property type="entry name" value="Beta-lactamase"/>
    <property type="match status" value="1"/>
</dbReference>
<feature type="domain" description="Beta-lactamase-related" evidence="1">
    <location>
        <begin position="29"/>
        <end position="193"/>
    </location>
</feature>
<evidence type="ECO:0000313" key="3">
    <source>
        <dbReference type="Proteomes" id="UP001595793"/>
    </source>
</evidence>
<dbReference type="EMBL" id="JBHSAS010000008">
    <property type="protein sequence ID" value="MFC4028315.1"/>
    <property type="molecule type" value="Genomic_DNA"/>
</dbReference>
<dbReference type="PANTHER" id="PTHR46825">
    <property type="entry name" value="D-ALANYL-D-ALANINE-CARBOXYPEPTIDASE/ENDOPEPTIDASE AMPH"/>
    <property type="match status" value="1"/>
</dbReference>
<sequence>MKKIILSIFITIATISYGQETDSLLNKKVDNYINEISTKNDIPGLALAIIKNGSIIHKKYYGFSNLDYEIPVNDKTKFPLFSTSKIFASVAVHKLIEQNKFKLEDEIAQYLDDLPEDWKNVQIKNLLSHSSGLPEIAVYERESEDVAKSKVYKDTIKFDAGNKFDYNQTNFWLLNLISKKVSNKSLADHIMETQFSASDSSAIFEGNSLAVLKKPSNFLQRLSHKRIFERNRL</sequence>